<feature type="compositionally biased region" description="Basic and acidic residues" evidence="1">
    <location>
        <begin position="25"/>
        <end position="38"/>
    </location>
</feature>
<reference evidence="2" key="1">
    <citation type="submission" date="2014-05" db="EMBL/GenBank/DDBJ databases">
        <authorList>
            <person name="Chronopoulou M."/>
        </authorList>
    </citation>
    <scope>NUCLEOTIDE SEQUENCE</scope>
    <source>
        <tissue evidence="2">Whole organism</tissue>
    </source>
</reference>
<name>A0A0K2V832_LEPSM</name>
<feature type="region of interest" description="Disordered" evidence="1">
    <location>
        <begin position="1"/>
        <end position="38"/>
    </location>
</feature>
<protein>
    <submittedName>
        <fullName evidence="2">Uncharacterized protein</fullName>
    </submittedName>
</protein>
<dbReference type="AlphaFoldDB" id="A0A0K2V832"/>
<dbReference type="EMBL" id="HACA01029337">
    <property type="protein sequence ID" value="CDW46698.1"/>
    <property type="molecule type" value="Transcribed_RNA"/>
</dbReference>
<organism evidence="2">
    <name type="scientific">Lepeophtheirus salmonis</name>
    <name type="common">Salmon louse</name>
    <name type="synonym">Caligus salmonis</name>
    <dbReference type="NCBI Taxonomy" id="72036"/>
    <lineage>
        <taxon>Eukaryota</taxon>
        <taxon>Metazoa</taxon>
        <taxon>Ecdysozoa</taxon>
        <taxon>Arthropoda</taxon>
        <taxon>Crustacea</taxon>
        <taxon>Multicrustacea</taxon>
        <taxon>Hexanauplia</taxon>
        <taxon>Copepoda</taxon>
        <taxon>Siphonostomatoida</taxon>
        <taxon>Caligidae</taxon>
        <taxon>Lepeophtheirus</taxon>
    </lineage>
</organism>
<accession>A0A0K2V832</accession>
<sequence>MVTAVKKYLEDKRGKVASPWSSTSAEDHGPNNKEKSWP</sequence>
<evidence type="ECO:0000313" key="2">
    <source>
        <dbReference type="EMBL" id="CDW46698.1"/>
    </source>
</evidence>
<proteinExistence type="predicted"/>
<evidence type="ECO:0000256" key="1">
    <source>
        <dbReference type="SAM" id="MobiDB-lite"/>
    </source>
</evidence>